<dbReference type="Pfam" id="PF11282">
    <property type="entry name" value="DUF3082"/>
    <property type="match status" value="1"/>
</dbReference>
<feature type="region of interest" description="Disordered" evidence="1">
    <location>
        <begin position="1"/>
        <end position="20"/>
    </location>
</feature>
<name>A0AA96WZ78_LEPBY</name>
<reference evidence="3" key="1">
    <citation type="journal article" date="2023" name="Plants (Basel)">
        <title>Genomic Analysis of Leptolyngbya boryana CZ1 Reveals Efficient Carbon Fixation Modules.</title>
        <authorList>
            <person name="Bai X."/>
            <person name="Wang H."/>
            <person name="Cheng W."/>
            <person name="Wang J."/>
            <person name="Ma M."/>
            <person name="Hu H."/>
            <person name="Song Z."/>
            <person name="Ma H."/>
            <person name="Fan Y."/>
            <person name="Du C."/>
            <person name="Xu J."/>
        </authorList>
    </citation>
    <scope>NUCLEOTIDE SEQUENCE</scope>
    <source>
        <strain evidence="3">CZ1</strain>
    </source>
</reference>
<dbReference type="InterPro" id="IPR021434">
    <property type="entry name" value="DUF3082"/>
</dbReference>
<protein>
    <submittedName>
        <fullName evidence="3">DUF3082 domain-containing protein</fullName>
    </submittedName>
</protein>
<evidence type="ECO:0000313" key="3">
    <source>
        <dbReference type="EMBL" id="WNZ47553.1"/>
    </source>
</evidence>
<reference evidence="3" key="2">
    <citation type="submission" date="2023-07" db="EMBL/GenBank/DDBJ databases">
        <authorList>
            <person name="Bai X.-H."/>
            <person name="Wang H.-H."/>
            <person name="Wang J."/>
            <person name="Ma M.-Y."/>
            <person name="Hu H.-H."/>
            <person name="Song Z.-L."/>
            <person name="Ma H.-G."/>
            <person name="Fan Y."/>
            <person name="Du C.-Y."/>
            <person name="Xu J.-C."/>
        </authorList>
    </citation>
    <scope>NUCLEOTIDE SEQUENCE</scope>
    <source>
        <strain evidence="3">CZ1</strain>
    </source>
</reference>
<dbReference type="AlphaFoldDB" id="A0AA96WZ78"/>
<keyword evidence="2" id="KW-0812">Transmembrane</keyword>
<feature type="transmembrane region" description="Helical" evidence="2">
    <location>
        <begin position="73"/>
        <end position="101"/>
    </location>
</feature>
<dbReference type="EMBL" id="CP130144">
    <property type="protein sequence ID" value="WNZ47553.1"/>
    <property type="molecule type" value="Genomic_DNA"/>
</dbReference>
<keyword evidence="2" id="KW-1133">Transmembrane helix</keyword>
<keyword evidence="2" id="KW-0472">Membrane</keyword>
<proteinExistence type="predicted"/>
<evidence type="ECO:0000256" key="1">
    <source>
        <dbReference type="SAM" id="MobiDB-lite"/>
    </source>
</evidence>
<organism evidence="3">
    <name type="scientific">Leptolyngbya boryana CZ1</name>
    <dbReference type="NCBI Taxonomy" id="3060204"/>
    <lineage>
        <taxon>Bacteria</taxon>
        <taxon>Bacillati</taxon>
        <taxon>Cyanobacteriota</taxon>
        <taxon>Cyanophyceae</taxon>
        <taxon>Leptolyngbyales</taxon>
        <taxon>Leptolyngbyaceae</taxon>
        <taxon>Leptolyngbya group</taxon>
        <taxon>Leptolyngbya</taxon>
    </lineage>
</organism>
<feature type="compositionally biased region" description="Pro residues" evidence="1">
    <location>
        <begin position="7"/>
        <end position="20"/>
    </location>
</feature>
<dbReference type="RefSeq" id="WP_268181482.1">
    <property type="nucleotide sequence ID" value="NZ_CP130144.1"/>
</dbReference>
<dbReference type="PANTHER" id="PTHR35733:SF1">
    <property type="entry name" value="OS02G0307800 PROTEIN"/>
    <property type="match status" value="1"/>
</dbReference>
<dbReference type="PANTHER" id="PTHR35733">
    <property type="entry name" value="OS02G0307800 PROTEIN"/>
    <property type="match status" value="1"/>
</dbReference>
<gene>
    <name evidence="3" type="ORF">Q2T42_06885</name>
</gene>
<sequence>MSDSPTPQSPTPQSPTPQSPTPLRCLLGAIVAAVLAYALYNMTSSIAISFATKPIDTDTTLIVQRISSAVRTLVLGMSAMGTGIFGLAALGLFALAIQLLFRKPDSSAN</sequence>
<evidence type="ECO:0000256" key="2">
    <source>
        <dbReference type="SAM" id="Phobius"/>
    </source>
</evidence>
<accession>A0AA96WZ78</accession>